<organism evidence="1 2">
    <name type="scientific">Streblomastix strix</name>
    <dbReference type="NCBI Taxonomy" id="222440"/>
    <lineage>
        <taxon>Eukaryota</taxon>
        <taxon>Metamonada</taxon>
        <taxon>Preaxostyla</taxon>
        <taxon>Oxymonadida</taxon>
        <taxon>Streblomastigidae</taxon>
        <taxon>Streblomastix</taxon>
    </lineage>
</organism>
<name>A0A5J4THK4_9EUKA</name>
<dbReference type="InterPro" id="IPR043136">
    <property type="entry name" value="B30.2/SPRY_sf"/>
</dbReference>
<reference evidence="1 2" key="1">
    <citation type="submission" date="2019-03" db="EMBL/GenBank/DDBJ databases">
        <title>Single cell metagenomics reveals metabolic interactions within the superorganism composed of flagellate Streblomastix strix and complex community of Bacteroidetes bacteria on its surface.</title>
        <authorList>
            <person name="Treitli S.C."/>
            <person name="Kolisko M."/>
            <person name="Husnik F."/>
            <person name="Keeling P."/>
            <person name="Hampl V."/>
        </authorList>
    </citation>
    <scope>NUCLEOTIDE SEQUENCE [LARGE SCALE GENOMIC DNA]</scope>
    <source>
        <strain evidence="1">ST1C</strain>
    </source>
</reference>
<comment type="caution">
    <text evidence="1">The sequence shown here is derived from an EMBL/GenBank/DDBJ whole genome shotgun (WGS) entry which is preliminary data.</text>
</comment>
<gene>
    <name evidence="1" type="ORF">EZS28_047528</name>
</gene>
<dbReference type="AlphaFoldDB" id="A0A5J4THK4"/>
<dbReference type="EMBL" id="SNRW01032170">
    <property type="protein sequence ID" value="KAA6356945.1"/>
    <property type="molecule type" value="Genomic_DNA"/>
</dbReference>
<protein>
    <recommendedName>
        <fullName evidence="3">B30.2/SPRY domain-containing protein</fullName>
    </recommendedName>
</protein>
<proteinExistence type="predicted"/>
<evidence type="ECO:0000313" key="1">
    <source>
        <dbReference type="EMBL" id="KAA6356945.1"/>
    </source>
</evidence>
<accession>A0A5J4THK4</accession>
<evidence type="ECO:0000313" key="2">
    <source>
        <dbReference type="Proteomes" id="UP000324800"/>
    </source>
</evidence>
<dbReference type="InterPro" id="IPR013320">
    <property type="entry name" value="ConA-like_dom_sf"/>
</dbReference>
<evidence type="ECO:0008006" key="3">
    <source>
        <dbReference type="Google" id="ProtNLM"/>
    </source>
</evidence>
<dbReference type="Gene3D" id="2.60.120.920">
    <property type="match status" value="1"/>
</dbReference>
<sequence>MKLKEENQQEKQRKKEEIEILKTKPSQDPSNIDFIHVDGVMKKINYKNVNKHNTVSLSQVLENGIWQMEVEFSDAGAIGAIGIVRDTYNIPEGAHPNLLPHRDHMVSYGMSGYASGKCFHYKGNGISGNIAFSDNQKIKAEFDSVKGTLIFFVDGVQQPVYILGIKEKVRFITYMGHNGSSCTIRSLKKLTSPTSEHIPNEKAINW</sequence>
<dbReference type="Proteomes" id="UP000324800">
    <property type="component" value="Unassembled WGS sequence"/>
</dbReference>
<dbReference type="OrthoDB" id="2329056at2759"/>
<dbReference type="SUPFAM" id="SSF49899">
    <property type="entry name" value="Concanavalin A-like lectins/glucanases"/>
    <property type="match status" value="1"/>
</dbReference>